<dbReference type="SMART" id="SM00052">
    <property type="entry name" value="EAL"/>
    <property type="match status" value="1"/>
</dbReference>
<dbReference type="Gene3D" id="3.20.20.450">
    <property type="entry name" value="EAL domain"/>
    <property type="match status" value="1"/>
</dbReference>
<dbReference type="InterPro" id="IPR052155">
    <property type="entry name" value="Biofilm_reg_signaling"/>
</dbReference>
<evidence type="ECO:0000313" key="4">
    <source>
        <dbReference type="EMBL" id="WMS86526.1"/>
    </source>
</evidence>
<dbReference type="CDD" id="cd00130">
    <property type="entry name" value="PAS"/>
    <property type="match status" value="1"/>
</dbReference>
<dbReference type="PANTHER" id="PTHR44757">
    <property type="entry name" value="DIGUANYLATE CYCLASE DGCP"/>
    <property type="match status" value="1"/>
</dbReference>
<dbReference type="InterPro" id="IPR011047">
    <property type="entry name" value="Quinoprotein_ADH-like_sf"/>
</dbReference>
<dbReference type="Pfam" id="PF00990">
    <property type="entry name" value="GGDEF"/>
    <property type="match status" value="1"/>
</dbReference>
<protein>
    <submittedName>
        <fullName evidence="4">EAL domain-containing protein</fullName>
    </submittedName>
</protein>
<dbReference type="SUPFAM" id="SSF55073">
    <property type="entry name" value="Nucleotide cyclase"/>
    <property type="match status" value="1"/>
</dbReference>
<evidence type="ECO:0000256" key="1">
    <source>
        <dbReference type="SAM" id="SignalP"/>
    </source>
</evidence>
<dbReference type="PANTHER" id="PTHR44757:SF2">
    <property type="entry name" value="BIOFILM ARCHITECTURE MAINTENANCE PROTEIN MBAA"/>
    <property type="match status" value="1"/>
</dbReference>
<proteinExistence type="predicted"/>
<accession>A0AA51RRZ2</accession>
<dbReference type="CDD" id="cd01949">
    <property type="entry name" value="GGDEF"/>
    <property type="match status" value="1"/>
</dbReference>
<evidence type="ECO:0000259" key="2">
    <source>
        <dbReference type="PROSITE" id="PS50883"/>
    </source>
</evidence>
<feature type="chain" id="PRO_5041450941" evidence="1">
    <location>
        <begin position="23"/>
        <end position="1496"/>
    </location>
</feature>
<dbReference type="InterPro" id="IPR001633">
    <property type="entry name" value="EAL_dom"/>
</dbReference>
<dbReference type="Gene3D" id="3.30.70.270">
    <property type="match status" value="1"/>
</dbReference>
<keyword evidence="1" id="KW-0732">Signal</keyword>
<feature type="domain" description="GGDEF" evidence="3">
    <location>
        <begin position="1103"/>
        <end position="1236"/>
    </location>
</feature>
<evidence type="ECO:0000313" key="5">
    <source>
        <dbReference type="Proteomes" id="UP001239782"/>
    </source>
</evidence>
<dbReference type="Gene3D" id="3.30.450.20">
    <property type="entry name" value="PAS domain"/>
    <property type="match status" value="2"/>
</dbReference>
<dbReference type="SUPFAM" id="SSF63829">
    <property type="entry name" value="Calcium-dependent phosphotriesterase"/>
    <property type="match status" value="1"/>
</dbReference>
<dbReference type="PROSITE" id="PS50887">
    <property type="entry name" value="GGDEF"/>
    <property type="match status" value="1"/>
</dbReference>
<dbReference type="SMART" id="SM00267">
    <property type="entry name" value="GGDEF"/>
    <property type="match status" value="1"/>
</dbReference>
<dbReference type="SUPFAM" id="SSF50998">
    <property type="entry name" value="Quinoprotein alcohol dehydrogenase-like"/>
    <property type="match status" value="1"/>
</dbReference>
<dbReference type="NCBIfam" id="TIGR00254">
    <property type="entry name" value="GGDEF"/>
    <property type="match status" value="1"/>
</dbReference>
<feature type="signal peptide" evidence="1">
    <location>
        <begin position="1"/>
        <end position="22"/>
    </location>
</feature>
<dbReference type="SUPFAM" id="SSF141868">
    <property type="entry name" value="EAL domain-like"/>
    <property type="match status" value="1"/>
</dbReference>
<dbReference type="Pfam" id="PF00563">
    <property type="entry name" value="EAL"/>
    <property type="match status" value="1"/>
</dbReference>
<sequence length="1496" mass="170951">MTKKILKLLLFPFFLSICGASASTALANLDDSNALYFKRLSIEHGLNSRWISALAQDERGFIWIGSSNGLQRYDGYQFLDVGGNNQIILGSEVYDLLLDSKHRLWVANEKSAYEINTATLKTRAVAFEGDQFSESSSNPVLQMKETKDGSIWFARWDGLFKIEPGRSIANKVTQGFTELDFSEDGILSMELLDDQLLIGTSKGLYITDLSNRFLRRIIYTTDSDRKLNESRIRNIAATEHFVWIATDKGLFKLSRDELTQQDNIKSELALNIEINRLNDSPKSIWVATIDGIYEIDKSTEQLSPFITPQQQHLTHNNNSYEEVLVDSDGYLWLGTSGRGIYQWSPITRSVTSALVTSTLPARFGQSSNIWSIKVSNDQYWIGTENGLFLLNNDLTVAKEYQVTPDSWHYSERAVFDIIEVNDRFWLSTFYDIREFDPVTGQVSSLEKEHPNLFKTFGLELTIVRRLSPDLLAIGYSNGLKVYSISKKAFIADTFKASDDKEFQQRIAFIEKDPLGDTWVASGSTLYRLDIDTQRLTQVFEQKFKIGDPYVAASAVYRMNKNELWVAYAGAGLFQLNLNQNGQVVSEKHYGSQHGLQDMTLYSLYYENNVFWISTHDGIILFNPDSVTFTRLAAFDGVYEHEFNQFAHRKLNNNKLAFGSINGLYLLNTQEIINQLPKRRKVIISQITQLNTNHRNISTYNDFSQLQIAPDDSGIKVYVTDFNFFKQNPSLFSFYITGKKDFELKSGSDNSVILAGLPPGQYFLSVSSSSGDQLSSLKVPLNWLPPIWRSNTALGLYIVLLILFTMMLLHFFAQQSRKRQLLNSFATNNVKLLDVFAEHQKQNFWLYQLADNTIQVINHKDYSTIKTMDVNEWINQLNHFDRSHFITQWNSFINLQSNELACEISFKSNTKQPKWYELFGKAVETADGQVTKAIGSYRNITEEISCKGQQALFKSVFDQTFDLIIVLSEKLIIEQINTSTLKTTLFDADELIDCSIDILYSNQLPVDYYTQLKDKTLELQNVTEESWIRCKTGIDIPVLIHSSYTLINDKNYFVLSISDLSQIAKLQNKLNQLVHYDPLTNLPNRTLLLDRLEHAIDRANHLKSQIAVLILNLDHFKTINDSLGHKSGDELLIEVATRIAHCINPDDTIARIGGDEFAIIFEDTEQIDRLNNISQRLVEIMKQPFKVGSDSISISLSIGISLYPEDGRENDVLIKHADMAMHHAKKVGKSNFQYFTQSLNDLAKEQLSMEQNLHKALANNEFYPVFQPRFNIDNEISGFEVLLRWRTSSGKHISPDIFIPVAEKLNLILPLTEWLIEYVCNLLNEFESLDNNFEFSFNLSQNHFINYDLVKMIKKQIVKCDVSYSKIELEINENTLMMDPENTREVIKSLKSLGVKIAVDDFGTGYSSLSHLKLFNVDRLVIDRSFVWGIGNDEHSETIVSSMIQLANTLQLEILAEGIESPEQLNFLKAQSCHYYQGYLLSKPLTQDHLLSLVNKD</sequence>
<dbReference type="InterPro" id="IPR000014">
    <property type="entry name" value="PAS"/>
</dbReference>
<dbReference type="InterPro" id="IPR013783">
    <property type="entry name" value="Ig-like_fold"/>
</dbReference>
<dbReference type="CDD" id="cd01948">
    <property type="entry name" value="EAL"/>
    <property type="match status" value="1"/>
</dbReference>
<dbReference type="InterPro" id="IPR035965">
    <property type="entry name" value="PAS-like_dom_sf"/>
</dbReference>
<dbReference type="Gene3D" id="2.130.10.10">
    <property type="entry name" value="YVTN repeat-like/Quinoprotein amine dehydrogenase"/>
    <property type="match status" value="3"/>
</dbReference>
<name>A0AA51RRZ2_9GAMM</name>
<dbReference type="RefSeq" id="WP_309201671.1">
    <property type="nucleotide sequence ID" value="NZ_CP133548.1"/>
</dbReference>
<dbReference type="InterPro" id="IPR015943">
    <property type="entry name" value="WD40/YVTN_repeat-like_dom_sf"/>
</dbReference>
<feature type="domain" description="EAL" evidence="2">
    <location>
        <begin position="1245"/>
        <end position="1496"/>
    </location>
</feature>
<dbReference type="SUPFAM" id="SSF69322">
    <property type="entry name" value="Tricorn protease domain 2"/>
    <property type="match status" value="1"/>
</dbReference>
<dbReference type="Gene3D" id="2.60.40.10">
    <property type="entry name" value="Immunoglobulins"/>
    <property type="match status" value="1"/>
</dbReference>
<dbReference type="Pfam" id="PF07494">
    <property type="entry name" value="Reg_prop"/>
    <property type="match status" value="1"/>
</dbReference>
<evidence type="ECO:0000259" key="3">
    <source>
        <dbReference type="PROSITE" id="PS50887"/>
    </source>
</evidence>
<dbReference type="SUPFAM" id="SSF55785">
    <property type="entry name" value="PYP-like sensor domain (PAS domain)"/>
    <property type="match status" value="1"/>
</dbReference>
<dbReference type="Proteomes" id="UP001239782">
    <property type="component" value="Chromosome"/>
</dbReference>
<keyword evidence="5" id="KW-1185">Reference proteome</keyword>
<organism evidence="4 5">
    <name type="scientific">Pleionea litopenaei</name>
    <dbReference type="NCBI Taxonomy" id="3070815"/>
    <lineage>
        <taxon>Bacteria</taxon>
        <taxon>Pseudomonadati</taxon>
        <taxon>Pseudomonadota</taxon>
        <taxon>Gammaproteobacteria</taxon>
        <taxon>Oceanospirillales</taxon>
        <taxon>Pleioneaceae</taxon>
        <taxon>Pleionea</taxon>
    </lineage>
</organism>
<dbReference type="NCBIfam" id="TIGR00229">
    <property type="entry name" value="sensory_box"/>
    <property type="match status" value="1"/>
</dbReference>
<dbReference type="InterPro" id="IPR043128">
    <property type="entry name" value="Rev_trsase/Diguanyl_cyclase"/>
</dbReference>
<gene>
    <name evidence="4" type="ORF">Q9312_14995</name>
</gene>
<dbReference type="PROSITE" id="PS50883">
    <property type="entry name" value="EAL"/>
    <property type="match status" value="1"/>
</dbReference>
<reference evidence="4 5" key="1">
    <citation type="submission" date="2023-08" db="EMBL/GenBank/DDBJ databases">
        <title>Pleionea litopenaei sp. nov., isolated from stomach of juvenile Litopenaeus vannamei.</title>
        <authorList>
            <person name="Rho A.M."/>
            <person name="Hwang C.Y."/>
        </authorList>
    </citation>
    <scope>NUCLEOTIDE SEQUENCE [LARGE SCALE GENOMIC DNA]</scope>
    <source>
        <strain evidence="4 5">HL-JVS1</strain>
    </source>
</reference>
<dbReference type="InterPro" id="IPR035919">
    <property type="entry name" value="EAL_sf"/>
</dbReference>
<dbReference type="InterPro" id="IPR000160">
    <property type="entry name" value="GGDEF_dom"/>
</dbReference>
<dbReference type="InterPro" id="IPR011110">
    <property type="entry name" value="Reg_prop"/>
</dbReference>
<dbReference type="EMBL" id="CP133548">
    <property type="protein sequence ID" value="WMS86526.1"/>
    <property type="molecule type" value="Genomic_DNA"/>
</dbReference>
<dbReference type="InterPro" id="IPR029787">
    <property type="entry name" value="Nucleotide_cyclase"/>
</dbReference>
<dbReference type="KEGG" id="plei:Q9312_14995"/>